<dbReference type="Proteomes" id="UP000887576">
    <property type="component" value="Unplaced"/>
</dbReference>
<accession>A0AC34PX01</accession>
<organism evidence="1 2">
    <name type="scientific">Panagrolaimus sp. JU765</name>
    <dbReference type="NCBI Taxonomy" id="591449"/>
    <lineage>
        <taxon>Eukaryota</taxon>
        <taxon>Metazoa</taxon>
        <taxon>Ecdysozoa</taxon>
        <taxon>Nematoda</taxon>
        <taxon>Chromadorea</taxon>
        <taxon>Rhabditida</taxon>
        <taxon>Tylenchina</taxon>
        <taxon>Panagrolaimomorpha</taxon>
        <taxon>Panagrolaimoidea</taxon>
        <taxon>Panagrolaimidae</taxon>
        <taxon>Panagrolaimus</taxon>
    </lineage>
</organism>
<dbReference type="WBParaSite" id="JU765_v2.g10816.t1">
    <property type="protein sequence ID" value="JU765_v2.g10816.t1"/>
    <property type="gene ID" value="JU765_v2.g10816"/>
</dbReference>
<evidence type="ECO:0000313" key="1">
    <source>
        <dbReference type="Proteomes" id="UP000887576"/>
    </source>
</evidence>
<reference evidence="2" key="1">
    <citation type="submission" date="2022-11" db="UniProtKB">
        <authorList>
            <consortium name="WormBaseParasite"/>
        </authorList>
    </citation>
    <scope>IDENTIFICATION</scope>
</reference>
<sequence>MPTSVKEMNREKFKSKIDNYYSELSSFFVLIKEIKENKTDAVEEKLDSGKFHVDCHDYDYTTPLFIAVKHGHFKMVKILVENYDAKINEGNLLEKLDSGKFQVDCYDYDYTTPLFIAVKHDRFDMVKILVEKYDAKIDEGNLLGITPLLVACANGNVQMVHYLFSSLLKLSKKKESMGNSKKNEKLMLQSHMQITPMGMACAHGQLDVVKYLLELKIDNSMKPIKNTISPSPIMLAVMNNHSNIIDFFFLPNIKMNNSFLSTLNDEQRRLLDGTIEKAEQELKKLNVNLDIDESLPDFFNLNLLAVSLIIRNIQMVNLLITFCANQTLNLEFPNGSTMGDLRRKYKNFVDEEKSKFGSGNGFFLAVLPRDRFSKA</sequence>
<name>A0AC34PX01_9BILA</name>
<proteinExistence type="predicted"/>
<protein>
    <submittedName>
        <fullName evidence="2">Ankyrin repeat protein</fullName>
    </submittedName>
</protein>
<evidence type="ECO:0000313" key="2">
    <source>
        <dbReference type="WBParaSite" id="JU765_v2.g10816.t1"/>
    </source>
</evidence>